<evidence type="ECO:0000256" key="5">
    <source>
        <dbReference type="ARBA" id="ARBA00022989"/>
    </source>
</evidence>
<feature type="domain" description="ABC transmembrane type-1" evidence="9">
    <location>
        <begin position="92"/>
        <end position="306"/>
    </location>
</feature>
<dbReference type="EMBL" id="BIFQ01000001">
    <property type="protein sequence ID" value="GCE06113.1"/>
    <property type="molecule type" value="Genomic_DNA"/>
</dbReference>
<dbReference type="PANTHER" id="PTHR30193">
    <property type="entry name" value="ABC TRANSPORTER PERMEASE PROTEIN"/>
    <property type="match status" value="1"/>
</dbReference>
<evidence type="ECO:0000256" key="1">
    <source>
        <dbReference type="ARBA" id="ARBA00004651"/>
    </source>
</evidence>
<keyword evidence="3" id="KW-1003">Cell membrane</keyword>
<dbReference type="CDD" id="cd06261">
    <property type="entry name" value="TM_PBP2"/>
    <property type="match status" value="1"/>
</dbReference>
<keyword evidence="4 7" id="KW-0812">Transmembrane</keyword>
<dbReference type="SUPFAM" id="SSF160964">
    <property type="entry name" value="MalF N-terminal region-like"/>
    <property type="match status" value="1"/>
</dbReference>
<reference evidence="11" key="1">
    <citation type="submission" date="2018-12" db="EMBL/GenBank/DDBJ databases">
        <title>Tengunoibacter tsumagoiensis gen. nov., sp. nov., Dictyobacter kobayashii sp. nov., D. alpinus sp. nov., and D. joshuensis sp. nov. and description of Dictyobacteraceae fam. nov. within the order Ktedonobacterales isolated from Tengu-no-mugimeshi.</title>
        <authorList>
            <person name="Wang C.M."/>
            <person name="Zheng Y."/>
            <person name="Sakai Y."/>
            <person name="Toyoda A."/>
            <person name="Minakuchi Y."/>
            <person name="Abe K."/>
            <person name="Yokota A."/>
            <person name="Yabe S."/>
        </authorList>
    </citation>
    <scope>NUCLEOTIDE SEQUENCE [LARGE SCALE GENOMIC DNA]</scope>
    <source>
        <strain evidence="11">S-27</strain>
    </source>
</reference>
<dbReference type="InterPro" id="IPR000515">
    <property type="entry name" value="MetI-like"/>
</dbReference>
<feature type="transmembrane region" description="Helical" evidence="7">
    <location>
        <begin position="221"/>
        <end position="242"/>
    </location>
</feature>
<dbReference type="InterPro" id="IPR051393">
    <property type="entry name" value="ABC_transporter_permease"/>
</dbReference>
<gene>
    <name evidence="10" type="ORF">KDAU_34420</name>
</gene>
<evidence type="ECO:0000256" key="2">
    <source>
        <dbReference type="ARBA" id="ARBA00022448"/>
    </source>
</evidence>
<protein>
    <submittedName>
        <fullName evidence="10">Sugar ABC transporter permease</fullName>
    </submittedName>
</protein>
<evidence type="ECO:0000256" key="7">
    <source>
        <dbReference type="RuleBase" id="RU363032"/>
    </source>
</evidence>
<dbReference type="InterPro" id="IPR035906">
    <property type="entry name" value="MetI-like_sf"/>
</dbReference>
<dbReference type="SUPFAM" id="SSF161098">
    <property type="entry name" value="MetI-like"/>
    <property type="match status" value="1"/>
</dbReference>
<comment type="similarity">
    <text evidence="7">Belongs to the binding-protein-dependent transport system permease family.</text>
</comment>
<sequence length="321" mass="35923">MTVTPAMTRSRPLSERVPRKPRRMSSAEKKENLAAHLFLLPWFLGIIIFTAGPVLGSLYLSFTNYNLIGTPAWVGLRNYLTMFHDPQWWNSVRVTLLYVFFSVPLKLIFAMAIALLLKQGLRGLGLFRAIYYVPSLLGGSVAIALLWRQIFNSDGVVNQALGFIGIHISISWISTPEYALPTLIILAIWQFGSPMLIFLAGLKQIPQEYYEAASTDGSGPWRNFFSITLPLITPLVFFNLILQMVGAFQAFTPAFVVSGGSGGPLDSTLFYTLYVYQQGFGYLQMGYASAMSWILLVAIGVFSVIAFLSSRYWVFYQDDGR</sequence>
<proteinExistence type="inferred from homology"/>
<evidence type="ECO:0000313" key="11">
    <source>
        <dbReference type="Proteomes" id="UP000287224"/>
    </source>
</evidence>
<feature type="transmembrane region" description="Helical" evidence="7">
    <location>
        <begin position="180"/>
        <end position="201"/>
    </location>
</feature>
<dbReference type="PROSITE" id="PS50928">
    <property type="entry name" value="ABC_TM1"/>
    <property type="match status" value="1"/>
</dbReference>
<dbReference type="GO" id="GO:0005886">
    <property type="term" value="C:plasma membrane"/>
    <property type="evidence" value="ECO:0007669"/>
    <property type="project" value="UniProtKB-SubCell"/>
</dbReference>
<feature type="region of interest" description="Disordered" evidence="8">
    <location>
        <begin position="1"/>
        <end position="26"/>
    </location>
</feature>
<dbReference type="OrthoDB" id="9788108at2"/>
<dbReference type="RefSeq" id="WP_126597088.1">
    <property type="nucleotide sequence ID" value="NZ_BIFQ01000001.1"/>
</dbReference>
<dbReference type="Pfam" id="PF00528">
    <property type="entry name" value="BPD_transp_1"/>
    <property type="match status" value="1"/>
</dbReference>
<dbReference type="Gene3D" id="1.10.3720.10">
    <property type="entry name" value="MetI-like"/>
    <property type="match status" value="1"/>
</dbReference>
<feature type="transmembrane region" description="Helical" evidence="7">
    <location>
        <begin position="254"/>
        <end position="273"/>
    </location>
</feature>
<evidence type="ECO:0000256" key="8">
    <source>
        <dbReference type="SAM" id="MobiDB-lite"/>
    </source>
</evidence>
<dbReference type="PANTHER" id="PTHR30193:SF1">
    <property type="entry name" value="ABC TRANSPORTER PERMEASE PROTEIN YESP-RELATED"/>
    <property type="match status" value="1"/>
</dbReference>
<feature type="transmembrane region" description="Helical" evidence="7">
    <location>
        <begin position="96"/>
        <end position="117"/>
    </location>
</feature>
<comment type="subcellular location">
    <subcellularLocation>
        <location evidence="1 7">Cell membrane</location>
        <topology evidence="1 7">Multi-pass membrane protein</topology>
    </subcellularLocation>
</comment>
<dbReference type="Proteomes" id="UP000287224">
    <property type="component" value="Unassembled WGS sequence"/>
</dbReference>
<feature type="transmembrane region" description="Helical" evidence="7">
    <location>
        <begin position="293"/>
        <end position="314"/>
    </location>
</feature>
<dbReference type="GO" id="GO:0055085">
    <property type="term" value="P:transmembrane transport"/>
    <property type="evidence" value="ECO:0007669"/>
    <property type="project" value="InterPro"/>
</dbReference>
<keyword evidence="2 7" id="KW-0813">Transport</keyword>
<dbReference type="AlphaFoldDB" id="A0A401ZH41"/>
<name>A0A401ZH41_9CHLR</name>
<evidence type="ECO:0000256" key="6">
    <source>
        <dbReference type="ARBA" id="ARBA00023136"/>
    </source>
</evidence>
<organism evidence="10 11">
    <name type="scientific">Dictyobacter aurantiacus</name>
    <dbReference type="NCBI Taxonomy" id="1936993"/>
    <lineage>
        <taxon>Bacteria</taxon>
        <taxon>Bacillati</taxon>
        <taxon>Chloroflexota</taxon>
        <taxon>Ktedonobacteria</taxon>
        <taxon>Ktedonobacterales</taxon>
        <taxon>Dictyobacteraceae</taxon>
        <taxon>Dictyobacter</taxon>
    </lineage>
</organism>
<feature type="transmembrane region" description="Helical" evidence="7">
    <location>
        <begin position="156"/>
        <end position="173"/>
    </location>
</feature>
<evidence type="ECO:0000259" key="9">
    <source>
        <dbReference type="PROSITE" id="PS50928"/>
    </source>
</evidence>
<feature type="transmembrane region" description="Helical" evidence="7">
    <location>
        <begin position="33"/>
        <end position="55"/>
    </location>
</feature>
<keyword evidence="11" id="KW-1185">Reference proteome</keyword>
<comment type="caution">
    <text evidence="10">The sequence shown here is derived from an EMBL/GenBank/DDBJ whole genome shotgun (WGS) entry which is preliminary data.</text>
</comment>
<evidence type="ECO:0000256" key="3">
    <source>
        <dbReference type="ARBA" id="ARBA00022475"/>
    </source>
</evidence>
<evidence type="ECO:0000313" key="10">
    <source>
        <dbReference type="EMBL" id="GCE06113.1"/>
    </source>
</evidence>
<accession>A0A401ZH41</accession>
<keyword evidence="6 7" id="KW-0472">Membrane</keyword>
<feature type="transmembrane region" description="Helical" evidence="7">
    <location>
        <begin position="129"/>
        <end position="150"/>
    </location>
</feature>
<keyword evidence="5 7" id="KW-1133">Transmembrane helix</keyword>
<evidence type="ECO:0000256" key="4">
    <source>
        <dbReference type="ARBA" id="ARBA00022692"/>
    </source>
</evidence>